<evidence type="ECO:0000256" key="1">
    <source>
        <dbReference type="ARBA" id="ARBA00001962"/>
    </source>
</evidence>
<dbReference type="Pfam" id="PF05721">
    <property type="entry name" value="PhyH"/>
    <property type="match status" value="1"/>
</dbReference>
<reference evidence="3 4" key="1">
    <citation type="journal article" date="2021" name="Elife">
        <title>Chloroplast acquisition without the gene transfer in kleptoplastic sea slugs, Plakobranchus ocellatus.</title>
        <authorList>
            <person name="Maeda T."/>
            <person name="Takahashi S."/>
            <person name="Yoshida T."/>
            <person name="Shimamura S."/>
            <person name="Takaki Y."/>
            <person name="Nagai Y."/>
            <person name="Toyoda A."/>
            <person name="Suzuki Y."/>
            <person name="Arimoto A."/>
            <person name="Ishii H."/>
            <person name="Satoh N."/>
            <person name="Nishiyama T."/>
            <person name="Hasebe M."/>
            <person name="Maruyama T."/>
            <person name="Minagawa J."/>
            <person name="Obokata J."/>
            <person name="Shigenobu S."/>
        </authorList>
    </citation>
    <scope>NUCLEOTIDE SEQUENCE [LARGE SCALE GENOMIC DNA]</scope>
</reference>
<proteinExistence type="predicted"/>
<name>A0AAV4FHI3_9GAST</name>
<dbReference type="SUPFAM" id="SSF51197">
    <property type="entry name" value="Clavaminate synthase-like"/>
    <property type="match status" value="1"/>
</dbReference>
<dbReference type="Gene3D" id="2.60.120.620">
    <property type="entry name" value="q2cbj1_9rhob like domain"/>
    <property type="match status" value="2"/>
</dbReference>
<dbReference type="PANTHER" id="PTHR20883:SF51">
    <property type="entry name" value="PHYTANOYL-COA HYDROXYLASE"/>
    <property type="match status" value="1"/>
</dbReference>
<keyword evidence="2" id="KW-0472">Membrane</keyword>
<accession>A0AAV4FHI3</accession>
<keyword evidence="2" id="KW-0812">Transmembrane</keyword>
<comment type="cofactor">
    <cofactor evidence="1">
        <name>Fe cation</name>
        <dbReference type="ChEBI" id="CHEBI:24875"/>
    </cofactor>
</comment>
<keyword evidence="3" id="KW-0223">Dioxygenase</keyword>
<dbReference type="InterPro" id="IPR008775">
    <property type="entry name" value="Phytyl_CoA_dOase-like"/>
</dbReference>
<keyword evidence="3" id="KW-0560">Oxidoreductase</keyword>
<protein>
    <submittedName>
        <fullName evidence="3">Ectoine dioxygenase-like</fullName>
    </submittedName>
</protein>
<dbReference type="EMBL" id="BMAT01011387">
    <property type="protein sequence ID" value="GFR71841.1"/>
    <property type="molecule type" value="Genomic_DNA"/>
</dbReference>
<keyword evidence="2" id="KW-1133">Transmembrane helix</keyword>
<dbReference type="Proteomes" id="UP000762676">
    <property type="component" value="Unassembled WGS sequence"/>
</dbReference>
<feature type="transmembrane region" description="Helical" evidence="2">
    <location>
        <begin position="186"/>
        <end position="208"/>
    </location>
</feature>
<keyword evidence="4" id="KW-1185">Reference proteome</keyword>
<dbReference type="AlphaFoldDB" id="A0AAV4FHI3"/>
<comment type="caution">
    <text evidence="3">The sequence shown here is derived from an EMBL/GenBank/DDBJ whole genome shotgun (WGS) entry which is preliminary data.</text>
</comment>
<evidence type="ECO:0000313" key="3">
    <source>
        <dbReference type="EMBL" id="GFR71841.1"/>
    </source>
</evidence>
<sequence length="320" mass="35896">MKMADITEYVYNGKELSVNDSMKEDFHKDGFIIVKKLLCSQELAILEEALQGPGSLTTYAFGNDDGDGRLAKMCLWNHPGNDVTGALARTRKLAHTAEELLGGEVYHYHSKLIMKEARTGGKFVWHQDYGYWYNFACLFPDMLTVFVAMDPCGVENGCLQVLRGSHRAGRIDHGTVGNQVSASERIGVVFVVVMMMMMMMMMIMMMMMMMMVGADLVRVAELEKCLEKVNVQLQAGDALFFHCNLLHTSSANSSDQRRWAFLTAYNTTANSPYAETVYGPYQELIMLSNDAISELGVNQNLEGKDIVMREQNGTLKSYFS</sequence>
<gene>
    <name evidence="3" type="ORF">ElyMa_005689400</name>
</gene>
<dbReference type="PANTHER" id="PTHR20883">
    <property type="entry name" value="PHYTANOYL-COA DIOXYGENASE DOMAIN CONTAINING 1"/>
    <property type="match status" value="1"/>
</dbReference>
<organism evidence="3 4">
    <name type="scientific">Elysia marginata</name>
    <dbReference type="NCBI Taxonomy" id="1093978"/>
    <lineage>
        <taxon>Eukaryota</taxon>
        <taxon>Metazoa</taxon>
        <taxon>Spiralia</taxon>
        <taxon>Lophotrochozoa</taxon>
        <taxon>Mollusca</taxon>
        <taxon>Gastropoda</taxon>
        <taxon>Heterobranchia</taxon>
        <taxon>Euthyneura</taxon>
        <taxon>Panpulmonata</taxon>
        <taxon>Sacoglossa</taxon>
        <taxon>Placobranchoidea</taxon>
        <taxon>Plakobranchidae</taxon>
        <taxon>Elysia</taxon>
    </lineage>
</organism>
<evidence type="ECO:0000313" key="4">
    <source>
        <dbReference type="Proteomes" id="UP000762676"/>
    </source>
</evidence>
<dbReference type="GO" id="GO:0051213">
    <property type="term" value="F:dioxygenase activity"/>
    <property type="evidence" value="ECO:0007669"/>
    <property type="project" value="UniProtKB-KW"/>
</dbReference>
<evidence type="ECO:0000256" key="2">
    <source>
        <dbReference type="SAM" id="Phobius"/>
    </source>
</evidence>